<dbReference type="InterPro" id="IPR014001">
    <property type="entry name" value="Helicase_ATP-bd"/>
</dbReference>
<dbReference type="Pfam" id="PF13307">
    <property type="entry name" value="Helicase_C_2"/>
    <property type="match status" value="1"/>
</dbReference>
<evidence type="ECO:0000256" key="2">
    <source>
        <dbReference type="ARBA" id="ARBA00022801"/>
    </source>
</evidence>
<evidence type="ECO:0000256" key="4">
    <source>
        <dbReference type="ARBA" id="ARBA00038058"/>
    </source>
</evidence>
<keyword evidence="1" id="KW-0547">Nucleotide-binding</keyword>
<evidence type="ECO:0000256" key="1">
    <source>
        <dbReference type="ARBA" id="ARBA00022741"/>
    </source>
</evidence>
<comment type="similarity">
    <text evidence="4">Belongs to the helicase family. DinG subfamily.</text>
</comment>
<sequence>MKTQLAITDPIFKEMLRDEPERALERLELEFETIEISELSKIIASLEKYDIIYQMDLTVYHQIYYRIAMYKKEKQDMMSFRHHMIKTAKTKAELSEYLNQYDVFNAKKVKQLKKAVELETKGLYEEAITAYKQLKYIPGVLWLNSTIQEIAKHATSISDLKIALMFDIQHVKKDEILLHLKQLEKKLIAQFEITEFYSLLVRVKKAGLLPKRYSEYPYSDLSLLFSAEDLFKKQEYYPAYFELKQLSKRMFHQGILTKLFDVVSKHIILPKAVFKELFRSKGYILRKNQIFMSQSIQEALYTNNTIMIEAAVGIGKSYGYLVPALLKRHASREKKAIIISTSSLVLQDQLIDKDIPNMNTVFQELYGYEPVHAIMGKGKTNFGCSQRIRKYIEQVRKEIKPAKRKNQPFTQLVKIKNYLMDFLTRSPFLDKNDVDSKIITPEIWREINADKCVCKNKCKYVFYRETLGTHNGIIVCNHQQLLAHIRNENAVVPKNIFPALDQVDSIIIDEAHKLEDAAKTIFTSSFTLRSLKEFYNHIQQFYKDKRHVIPMSHDEVVSRYFKKLHHTNLLFKEQIDILENKILSWVIPASFEEQDSKNELLLERDGGRYKLHLDSSNKHLHKMSKQLQVIQGLMENINYHEEDVPYRLRLQVSNFIDVIQRFNQHDGYISFVEKSNGEGWIFSNMRKSYSSILNQQLMSLPQPVILVSGTLRVHNSFTYMKKQLGYTKQFSQPYYLNNTFDYKRNRLAYIPKHLPSPSHRDDEYYLKITTEIIRLLHLTQGRSLILFTNFKDLEEVYSRLKFSVPYKLLKQTKHNDTEKLIHEFKLNKNACLLASGAFFEGFDVPGESLENVIVVKLPYPVLDPVLEEEIKQAGKDRMKNVLLPKMNILLNQAMGRLIRKETDKGLVSILDSRLHRQGYPATKLIVSSVKPSKIYTQYEELETEWQLLR</sequence>
<evidence type="ECO:0000313" key="7">
    <source>
        <dbReference type="Proteomes" id="UP000305524"/>
    </source>
</evidence>
<dbReference type="GO" id="GO:0016818">
    <property type="term" value="F:hydrolase activity, acting on acid anhydrides, in phosphorus-containing anhydrides"/>
    <property type="evidence" value="ECO:0007669"/>
    <property type="project" value="InterPro"/>
</dbReference>
<evidence type="ECO:0000259" key="5">
    <source>
        <dbReference type="PROSITE" id="PS51193"/>
    </source>
</evidence>
<dbReference type="Gene3D" id="3.40.50.300">
    <property type="entry name" value="P-loop containing nucleotide triphosphate hydrolases"/>
    <property type="match status" value="2"/>
</dbReference>
<accession>A0A4U3A7X6</accession>
<dbReference type="SUPFAM" id="SSF52540">
    <property type="entry name" value="P-loop containing nucleoside triphosphate hydrolases"/>
    <property type="match status" value="1"/>
</dbReference>
<dbReference type="RefSeq" id="WP_137058063.1">
    <property type="nucleotide sequence ID" value="NZ_SZOD01000380.1"/>
</dbReference>
<dbReference type="GO" id="GO:0006139">
    <property type="term" value="P:nucleobase-containing compound metabolic process"/>
    <property type="evidence" value="ECO:0007669"/>
    <property type="project" value="InterPro"/>
</dbReference>
<dbReference type="AlphaFoldDB" id="A0A4U3A7X6"/>
<keyword evidence="6" id="KW-0347">Helicase</keyword>
<reference evidence="6 7" key="1">
    <citation type="journal article" date="2019" name="Environ. Microbiol.">
        <title>An active ?-lactamase is a part of an orchestrated cell wall stress resistance network of Bacillus subtilis and related rhizosphere species.</title>
        <authorList>
            <person name="Bucher T."/>
            <person name="Keren-Paz A."/>
            <person name="Hausser J."/>
            <person name="Olender T."/>
            <person name="Cytryn E."/>
            <person name="Kolodkin-Gal I."/>
        </authorList>
    </citation>
    <scope>NUCLEOTIDE SEQUENCE [LARGE SCALE GENOMIC DNA]</scope>
    <source>
        <strain evidence="6 7">I186</strain>
    </source>
</reference>
<evidence type="ECO:0000256" key="3">
    <source>
        <dbReference type="ARBA" id="ARBA00022840"/>
    </source>
</evidence>
<keyword evidence="3" id="KW-0067">ATP-binding</keyword>
<proteinExistence type="inferred from homology"/>
<dbReference type="PANTHER" id="PTHR11472:SF34">
    <property type="entry name" value="REGULATOR OF TELOMERE ELONGATION HELICASE 1"/>
    <property type="match status" value="1"/>
</dbReference>
<protein>
    <submittedName>
        <fullName evidence="6">ATP-dependent DNA helicase</fullName>
    </submittedName>
</protein>
<dbReference type="InterPro" id="IPR014013">
    <property type="entry name" value="Helic_SF1/SF2_ATP-bd_DinG/Rad3"/>
</dbReference>
<feature type="domain" description="Helicase ATP-binding" evidence="5">
    <location>
        <begin position="275"/>
        <end position="576"/>
    </location>
</feature>
<dbReference type="Proteomes" id="UP000305524">
    <property type="component" value="Unassembled WGS sequence"/>
</dbReference>
<keyword evidence="2" id="KW-0378">Hydrolase</keyword>
<comment type="caution">
    <text evidence="6">The sequence shown here is derived from an EMBL/GenBank/DDBJ whole genome shotgun (WGS) entry which is preliminary data.</text>
</comment>
<dbReference type="InterPro" id="IPR045028">
    <property type="entry name" value="DinG/Rad3-like"/>
</dbReference>
<organism evidence="6 7">
    <name type="scientific">Bacillus mycoides</name>
    <dbReference type="NCBI Taxonomy" id="1405"/>
    <lineage>
        <taxon>Bacteria</taxon>
        <taxon>Bacillati</taxon>
        <taxon>Bacillota</taxon>
        <taxon>Bacilli</taxon>
        <taxon>Bacillales</taxon>
        <taxon>Bacillaceae</taxon>
        <taxon>Bacillus</taxon>
        <taxon>Bacillus cereus group</taxon>
    </lineage>
</organism>
<dbReference type="EMBL" id="SZOD01000380">
    <property type="protein sequence ID" value="TKI83795.1"/>
    <property type="molecule type" value="Genomic_DNA"/>
</dbReference>
<gene>
    <name evidence="6" type="ORF">FC701_16395</name>
</gene>
<name>A0A4U3A7X6_BACMY</name>
<dbReference type="InterPro" id="IPR027417">
    <property type="entry name" value="P-loop_NTPase"/>
</dbReference>
<evidence type="ECO:0000313" key="6">
    <source>
        <dbReference type="EMBL" id="TKI83795.1"/>
    </source>
</evidence>
<dbReference type="SMART" id="SM00491">
    <property type="entry name" value="HELICc2"/>
    <property type="match status" value="1"/>
</dbReference>
<dbReference type="GO" id="GO:0005524">
    <property type="term" value="F:ATP binding"/>
    <property type="evidence" value="ECO:0007669"/>
    <property type="project" value="UniProtKB-KW"/>
</dbReference>
<dbReference type="SMART" id="SM00487">
    <property type="entry name" value="DEXDc"/>
    <property type="match status" value="1"/>
</dbReference>
<dbReference type="PANTHER" id="PTHR11472">
    <property type="entry name" value="DNA REPAIR DEAD HELICASE RAD3/XP-D SUBFAMILY MEMBER"/>
    <property type="match status" value="1"/>
</dbReference>
<dbReference type="GO" id="GO:0003676">
    <property type="term" value="F:nucleic acid binding"/>
    <property type="evidence" value="ECO:0007669"/>
    <property type="project" value="InterPro"/>
</dbReference>
<dbReference type="InterPro" id="IPR006555">
    <property type="entry name" value="ATP-dep_Helicase_C"/>
</dbReference>
<dbReference type="PROSITE" id="PS51193">
    <property type="entry name" value="HELICASE_ATP_BIND_2"/>
    <property type="match status" value="1"/>
</dbReference>
<dbReference type="GO" id="GO:0003678">
    <property type="term" value="F:DNA helicase activity"/>
    <property type="evidence" value="ECO:0007669"/>
    <property type="project" value="TreeGrafter"/>
</dbReference>